<dbReference type="SUPFAM" id="SSF52467">
    <property type="entry name" value="DHS-like NAD/FAD-binding domain"/>
    <property type="match status" value="1"/>
</dbReference>
<evidence type="ECO:0008006" key="3">
    <source>
        <dbReference type="Google" id="ProtNLM"/>
    </source>
</evidence>
<name>A0A7W8GAL8_9SPIR</name>
<proteinExistence type="predicted"/>
<organism evidence="1 2">
    <name type="scientific">Treponema ruminis</name>
    <dbReference type="NCBI Taxonomy" id="744515"/>
    <lineage>
        <taxon>Bacteria</taxon>
        <taxon>Pseudomonadati</taxon>
        <taxon>Spirochaetota</taxon>
        <taxon>Spirochaetia</taxon>
        <taxon>Spirochaetales</taxon>
        <taxon>Treponemataceae</taxon>
        <taxon>Treponema</taxon>
    </lineage>
</organism>
<protein>
    <recommendedName>
        <fullName evidence="3">SIR2-like domain-containing protein</fullName>
    </recommendedName>
</protein>
<keyword evidence="2" id="KW-1185">Reference proteome</keyword>
<accession>A0A7W8GAL8</accession>
<dbReference type="RefSeq" id="WP_184660626.1">
    <property type="nucleotide sequence ID" value="NZ_CP031518.1"/>
</dbReference>
<dbReference type="InterPro" id="IPR029035">
    <property type="entry name" value="DHS-like_NAD/FAD-binding_dom"/>
</dbReference>
<dbReference type="Proteomes" id="UP000518887">
    <property type="component" value="Unassembled WGS sequence"/>
</dbReference>
<evidence type="ECO:0000313" key="1">
    <source>
        <dbReference type="EMBL" id="MBB5226918.1"/>
    </source>
</evidence>
<dbReference type="AlphaFoldDB" id="A0A7W8GAL8"/>
<sequence length="330" mass="38468">MNSFENNKSFRHVVLLGAGASCAALPNRCDKNGKKISAMDGFIKNLGLNTIFKEYNYSGNLGNLEEVYSDVYEKKEFFELCQKLEYEIEEYFFNMRIPDEPTVYDLLLLSLTPNDCIATFNWDPLLTQAYRRVKKITKDLPKIFFLHGNVDISFCKNHNQFGFFNGKCPICQHTFSPMPLLYPIKNKKYNNKPILASFWRQFSEMLSEAYIFTVFGYSAPKSDVEAVELLKAAWNAKEKPLKQFEVIDIKAKNPLGELQSSWKDFFYSFHSNFEETFYTSSLARFPRNTCVALRKQNELADFIDDSPKLYEEMSWFDIKTYFSTILENTV</sequence>
<evidence type="ECO:0000313" key="2">
    <source>
        <dbReference type="Proteomes" id="UP000518887"/>
    </source>
</evidence>
<reference evidence="1 2" key="1">
    <citation type="submission" date="2020-08" db="EMBL/GenBank/DDBJ databases">
        <title>Genomic Encyclopedia of Type Strains, Phase IV (KMG-IV): sequencing the most valuable type-strain genomes for metagenomic binning, comparative biology and taxonomic classification.</title>
        <authorList>
            <person name="Goeker M."/>
        </authorList>
    </citation>
    <scope>NUCLEOTIDE SEQUENCE [LARGE SCALE GENOMIC DNA]</scope>
    <source>
        <strain evidence="1 2">DSM 103462</strain>
    </source>
</reference>
<comment type="caution">
    <text evidence="1">The sequence shown here is derived from an EMBL/GenBank/DDBJ whole genome shotgun (WGS) entry which is preliminary data.</text>
</comment>
<gene>
    <name evidence="1" type="ORF">HNP76_002306</name>
</gene>
<dbReference type="EMBL" id="JACHFQ010000007">
    <property type="protein sequence ID" value="MBB5226918.1"/>
    <property type="molecule type" value="Genomic_DNA"/>
</dbReference>